<dbReference type="KEGG" id="pluf:LFWB_3680"/>
<dbReference type="AlphaFoldDB" id="A0A975IM26"/>
<protein>
    <submittedName>
        <fullName evidence="2">Uncharacterized protein</fullName>
    </submittedName>
</protein>
<evidence type="ECO:0000313" key="1">
    <source>
        <dbReference type="EMBL" id="QTX02938.1"/>
    </source>
</evidence>
<dbReference type="EMBL" id="CP054393">
    <property type="protein sequence ID" value="QTX02938.1"/>
    <property type="molecule type" value="Genomic_DNA"/>
</dbReference>
<keyword evidence="3" id="KW-1185">Reference proteome</keyword>
<dbReference type="RefSeq" id="WP_210954481.1">
    <property type="nucleotide sequence ID" value="NZ_CP054393.1"/>
</dbReference>
<sequence>MFENLKEELELFEKLNNNNNNNFKKLFGCVFQIQEDKLINKEITIEDIHKYNLSPKK</sequence>
<evidence type="ECO:0000313" key="2">
    <source>
        <dbReference type="EMBL" id="QTX02963.1"/>
    </source>
</evidence>
<evidence type="ECO:0000313" key="3">
    <source>
        <dbReference type="Proteomes" id="UP000672038"/>
    </source>
</evidence>
<gene>
    <name evidence="1" type="ORF">LFWB_3680</name>
    <name evidence="2" type="ORF">LFWB_3970</name>
</gene>
<name>A0A975IM26_LOWBP</name>
<dbReference type="KEGG" id="pluf:LFWB_3970"/>
<reference evidence="2" key="1">
    <citation type="submission" date="2020-06" db="EMBL/GenBank/DDBJ databases">
        <title>Complete genome sequence of Candidatus Phytoplasma luffae NCHU2019.</title>
        <authorList>
            <person name="Cho S.-T."/>
            <person name="Tan C.-M."/>
            <person name="Li J.-R."/>
            <person name="Chien Y.-Y."/>
            <person name="Chiu Y.-C."/>
            <person name="Yang J.-Y."/>
            <person name="Kuo C.-H."/>
        </authorList>
    </citation>
    <scope>NUCLEOTIDE SEQUENCE</scope>
    <source>
        <strain evidence="2">NCHU2019</strain>
    </source>
</reference>
<dbReference type="Proteomes" id="UP000672038">
    <property type="component" value="Chromosome"/>
</dbReference>
<dbReference type="EMBL" id="CP054393">
    <property type="protein sequence ID" value="QTX02963.1"/>
    <property type="molecule type" value="Genomic_DNA"/>
</dbReference>
<accession>A0A975IM26</accession>
<organism evidence="2 3">
    <name type="scientific">Loofah witches'-broom phytoplasma</name>
    <dbReference type="NCBI Taxonomy" id="35773"/>
    <lineage>
        <taxon>Bacteria</taxon>
        <taxon>Bacillati</taxon>
        <taxon>Mycoplasmatota</taxon>
        <taxon>Mollicutes</taxon>
        <taxon>Acholeplasmatales</taxon>
        <taxon>Acholeplasmataceae</taxon>
        <taxon>Candidatus Phytoplasma</taxon>
        <taxon>16SrVIII (Loofah witches'-broom group)</taxon>
    </lineage>
</organism>
<proteinExistence type="predicted"/>